<dbReference type="Gene3D" id="1.10.357.10">
    <property type="entry name" value="Tetracycline Repressor, domain 2"/>
    <property type="match status" value="1"/>
</dbReference>
<dbReference type="GO" id="GO:0000976">
    <property type="term" value="F:transcription cis-regulatory region binding"/>
    <property type="evidence" value="ECO:0007669"/>
    <property type="project" value="TreeGrafter"/>
</dbReference>
<protein>
    <submittedName>
        <fullName evidence="6">TetR family transcriptional regulator</fullName>
    </submittedName>
</protein>
<evidence type="ECO:0000256" key="4">
    <source>
        <dbReference type="PROSITE-ProRule" id="PRU00335"/>
    </source>
</evidence>
<dbReference type="InterPro" id="IPR050109">
    <property type="entry name" value="HTH-type_TetR-like_transc_reg"/>
</dbReference>
<reference evidence="6 7" key="1">
    <citation type="submission" date="2019-09" db="EMBL/GenBank/DDBJ databases">
        <title>Draft genome sequence of the thermophilic Saccharopolyspora hirsuta VKM Ac-666T.</title>
        <authorList>
            <person name="Lobastova T.G."/>
            <person name="Fokina V."/>
            <person name="Bragin E.Y."/>
            <person name="Shtratnikova V.Y."/>
            <person name="Starodumova I.P."/>
            <person name="Tarlachkov S.V."/>
            <person name="Donova M.V."/>
        </authorList>
    </citation>
    <scope>NUCLEOTIDE SEQUENCE [LARGE SCALE GENOMIC DNA]</scope>
    <source>
        <strain evidence="6 7">VKM Ac-666</strain>
    </source>
</reference>
<dbReference type="OrthoDB" id="3296001at2"/>
<keyword evidence="3" id="KW-0804">Transcription</keyword>
<keyword evidence="1" id="KW-0805">Transcription regulation</keyword>
<name>A0A5M7BZJ5_SACHI</name>
<comment type="caution">
    <text evidence="6">The sequence shown here is derived from an EMBL/GenBank/DDBJ whole genome shotgun (WGS) entry which is preliminary data.</text>
</comment>
<sequence length="202" mass="22297">MTEATAEETCGLRERKKRATRQALQGAAIGLFLERGVEAVTVEDICARAQVSPRTFFNYFTAKEEVLVPWTSDIVARTARHVLDQPAEHPPLRVAHTVLAAAIDSAMAAPTWRDQAQVLREHPELMPRVVVASRALEAALADGLAQRLDRDREDLYVGLLASTAITAMRTAIQAWHRADPDLAPHEFLDRAFDLLGRGLPSD</sequence>
<organism evidence="6 7">
    <name type="scientific">Saccharopolyspora hirsuta</name>
    <dbReference type="NCBI Taxonomy" id="1837"/>
    <lineage>
        <taxon>Bacteria</taxon>
        <taxon>Bacillati</taxon>
        <taxon>Actinomycetota</taxon>
        <taxon>Actinomycetes</taxon>
        <taxon>Pseudonocardiales</taxon>
        <taxon>Pseudonocardiaceae</taxon>
        <taxon>Saccharopolyspora</taxon>
    </lineage>
</organism>
<dbReference type="AlphaFoldDB" id="A0A5M7BZJ5"/>
<dbReference type="InterPro" id="IPR041347">
    <property type="entry name" value="MftR_C"/>
</dbReference>
<dbReference type="PROSITE" id="PS50977">
    <property type="entry name" value="HTH_TETR_2"/>
    <property type="match status" value="1"/>
</dbReference>
<dbReference type="PROSITE" id="PS01081">
    <property type="entry name" value="HTH_TETR_1"/>
    <property type="match status" value="1"/>
</dbReference>
<dbReference type="PRINTS" id="PR00455">
    <property type="entry name" value="HTHTETR"/>
</dbReference>
<dbReference type="RefSeq" id="WP_150066881.1">
    <property type="nucleotide sequence ID" value="NZ_JBEPDJ010000015.1"/>
</dbReference>
<evidence type="ECO:0000256" key="3">
    <source>
        <dbReference type="ARBA" id="ARBA00023163"/>
    </source>
</evidence>
<dbReference type="SMR" id="A0A5M7BZJ5"/>
<keyword evidence="2 4" id="KW-0238">DNA-binding</keyword>
<proteinExistence type="predicted"/>
<evidence type="ECO:0000313" key="6">
    <source>
        <dbReference type="EMBL" id="KAA5834580.1"/>
    </source>
</evidence>
<dbReference type="InterPro" id="IPR023772">
    <property type="entry name" value="DNA-bd_HTH_TetR-type_CS"/>
</dbReference>
<dbReference type="Proteomes" id="UP000323946">
    <property type="component" value="Unassembled WGS sequence"/>
</dbReference>
<dbReference type="Gene3D" id="1.10.10.60">
    <property type="entry name" value="Homeodomain-like"/>
    <property type="match status" value="1"/>
</dbReference>
<feature type="domain" description="HTH tetR-type" evidence="5">
    <location>
        <begin position="18"/>
        <end position="78"/>
    </location>
</feature>
<gene>
    <name evidence="6" type="ORF">F1721_13020</name>
</gene>
<dbReference type="GO" id="GO:0003700">
    <property type="term" value="F:DNA-binding transcription factor activity"/>
    <property type="evidence" value="ECO:0007669"/>
    <property type="project" value="TreeGrafter"/>
</dbReference>
<accession>A0A5M7BZJ5</accession>
<dbReference type="PANTHER" id="PTHR30055">
    <property type="entry name" value="HTH-TYPE TRANSCRIPTIONAL REGULATOR RUTR"/>
    <property type="match status" value="1"/>
</dbReference>
<keyword evidence="7" id="KW-1185">Reference proteome</keyword>
<evidence type="ECO:0000256" key="2">
    <source>
        <dbReference type="ARBA" id="ARBA00023125"/>
    </source>
</evidence>
<evidence type="ECO:0000259" key="5">
    <source>
        <dbReference type="PROSITE" id="PS50977"/>
    </source>
</evidence>
<dbReference type="PANTHER" id="PTHR30055:SF238">
    <property type="entry name" value="MYCOFACTOCIN BIOSYNTHESIS TRANSCRIPTIONAL REGULATOR MFTR-RELATED"/>
    <property type="match status" value="1"/>
</dbReference>
<evidence type="ECO:0000256" key="1">
    <source>
        <dbReference type="ARBA" id="ARBA00023015"/>
    </source>
</evidence>
<dbReference type="Pfam" id="PF00440">
    <property type="entry name" value="TetR_N"/>
    <property type="match status" value="1"/>
</dbReference>
<dbReference type="InterPro" id="IPR001647">
    <property type="entry name" value="HTH_TetR"/>
</dbReference>
<dbReference type="EMBL" id="VWPH01000005">
    <property type="protein sequence ID" value="KAA5834580.1"/>
    <property type="molecule type" value="Genomic_DNA"/>
</dbReference>
<dbReference type="Pfam" id="PF17754">
    <property type="entry name" value="TetR_C_14"/>
    <property type="match status" value="1"/>
</dbReference>
<feature type="DNA-binding region" description="H-T-H motif" evidence="4">
    <location>
        <begin position="41"/>
        <end position="60"/>
    </location>
</feature>
<dbReference type="InterPro" id="IPR009057">
    <property type="entry name" value="Homeodomain-like_sf"/>
</dbReference>
<evidence type="ECO:0000313" key="7">
    <source>
        <dbReference type="Proteomes" id="UP000323946"/>
    </source>
</evidence>
<dbReference type="SUPFAM" id="SSF46689">
    <property type="entry name" value="Homeodomain-like"/>
    <property type="match status" value="1"/>
</dbReference>